<dbReference type="EMBL" id="FWEV01000015">
    <property type="protein sequence ID" value="SLM27794.1"/>
    <property type="molecule type" value="Genomic_DNA"/>
</dbReference>
<name>A0A1W1H5S5_9BACT</name>
<proteinExistence type="predicted"/>
<evidence type="ECO:0000313" key="3">
    <source>
        <dbReference type="Proteomes" id="UP000191931"/>
    </source>
</evidence>
<sequence length="62" mass="6872">MVVGGGFEPPKAEPSDLQSDPFDHSGTPPDFFYGADTPNRTEDILITSEMLYLLSYIGFHHL</sequence>
<reference evidence="2 3" key="1">
    <citation type="submission" date="2017-03" db="EMBL/GenBank/DDBJ databases">
        <authorList>
            <person name="Afonso C.L."/>
            <person name="Miller P.J."/>
            <person name="Scott M.A."/>
            <person name="Spackman E."/>
            <person name="Goraichik I."/>
            <person name="Dimitrov K.M."/>
            <person name="Suarez D.L."/>
            <person name="Swayne D.E."/>
        </authorList>
    </citation>
    <scope>NUCLEOTIDE SEQUENCE [LARGE SCALE GENOMIC DNA]</scope>
    <source>
        <strain evidence="2">PRJEB14757</strain>
    </source>
</reference>
<accession>A0A1W1H5S5</accession>
<dbReference type="Proteomes" id="UP000191931">
    <property type="component" value="Unassembled WGS sequence"/>
</dbReference>
<dbReference type="AntiFam" id="ANF00020">
    <property type="entry name" value="tRNA translation"/>
</dbReference>
<dbReference type="AntiFam" id="ANF00012">
    <property type="entry name" value="tRNA translation"/>
</dbReference>
<protein>
    <submittedName>
        <fullName evidence="2">Uncharacterized protein</fullName>
    </submittedName>
</protein>
<feature type="region of interest" description="Disordered" evidence="1">
    <location>
        <begin position="1"/>
        <end position="34"/>
    </location>
</feature>
<keyword evidence="3" id="KW-1185">Reference proteome</keyword>
<evidence type="ECO:0000313" key="2">
    <source>
        <dbReference type="EMBL" id="SLM27794.1"/>
    </source>
</evidence>
<evidence type="ECO:0000256" key="1">
    <source>
        <dbReference type="SAM" id="MobiDB-lite"/>
    </source>
</evidence>
<dbReference type="AlphaFoldDB" id="A0A1W1H5S5"/>
<gene>
    <name evidence="2" type="ORF">MTBBW1_1110055</name>
</gene>
<organism evidence="2 3">
    <name type="scientific">Desulfamplus magnetovallimortis</name>
    <dbReference type="NCBI Taxonomy" id="1246637"/>
    <lineage>
        <taxon>Bacteria</taxon>
        <taxon>Pseudomonadati</taxon>
        <taxon>Thermodesulfobacteriota</taxon>
        <taxon>Desulfobacteria</taxon>
        <taxon>Desulfobacterales</taxon>
        <taxon>Desulfobacteraceae</taxon>
        <taxon>Desulfamplus</taxon>
    </lineage>
</organism>